<evidence type="ECO:0000313" key="2">
    <source>
        <dbReference type="Proteomes" id="UP000324222"/>
    </source>
</evidence>
<dbReference type="EMBL" id="VSRR010047633">
    <property type="protein sequence ID" value="MPC78117.1"/>
    <property type="molecule type" value="Genomic_DNA"/>
</dbReference>
<protein>
    <submittedName>
        <fullName evidence="1">Uncharacterized protein</fullName>
    </submittedName>
</protein>
<name>A0A5B7I9D2_PORTR</name>
<dbReference type="AlphaFoldDB" id="A0A5B7I9D2"/>
<evidence type="ECO:0000313" key="1">
    <source>
        <dbReference type="EMBL" id="MPC78117.1"/>
    </source>
</evidence>
<keyword evidence="2" id="KW-1185">Reference proteome</keyword>
<reference evidence="1 2" key="1">
    <citation type="submission" date="2019-05" db="EMBL/GenBank/DDBJ databases">
        <title>Another draft genome of Portunus trituberculatus and its Hox gene families provides insights of decapod evolution.</title>
        <authorList>
            <person name="Jeong J.-H."/>
            <person name="Song I."/>
            <person name="Kim S."/>
            <person name="Choi T."/>
            <person name="Kim D."/>
            <person name="Ryu S."/>
            <person name="Kim W."/>
        </authorList>
    </citation>
    <scope>NUCLEOTIDE SEQUENCE [LARGE SCALE GENOMIC DNA]</scope>
    <source>
        <tissue evidence="1">Muscle</tissue>
    </source>
</reference>
<proteinExistence type="predicted"/>
<comment type="caution">
    <text evidence="1">The sequence shown here is derived from an EMBL/GenBank/DDBJ whole genome shotgun (WGS) entry which is preliminary data.</text>
</comment>
<organism evidence="1 2">
    <name type="scientific">Portunus trituberculatus</name>
    <name type="common">Swimming crab</name>
    <name type="synonym">Neptunus trituberculatus</name>
    <dbReference type="NCBI Taxonomy" id="210409"/>
    <lineage>
        <taxon>Eukaryota</taxon>
        <taxon>Metazoa</taxon>
        <taxon>Ecdysozoa</taxon>
        <taxon>Arthropoda</taxon>
        <taxon>Crustacea</taxon>
        <taxon>Multicrustacea</taxon>
        <taxon>Malacostraca</taxon>
        <taxon>Eumalacostraca</taxon>
        <taxon>Eucarida</taxon>
        <taxon>Decapoda</taxon>
        <taxon>Pleocyemata</taxon>
        <taxon>Brachyura</taxon>
        <taxon>Eubrachyura</taxon>
        <taxon>Portunoidea</taxon>
        <taxon>Portunidae</taxon>
        <taxon>Portuninae</taxon>
        <taxon>Portunus</taxon>
    </lineage>
</organism>
<gene>
    <name evidence="1" type="ORF">E2C01_072596</name>
</gene>
<sequence>MLGVSPRRSGIRVYEKECMNKISLNIKNLNMTELRTNTGHSEISTNTHIVSILLRVVSQLDNAVRTLE</sequence>
<dbReference type="Proteomes" id="UP000324222">
    <property type="component" value="Unassembled WGS sequence"/>
</dbReference>
<accession>A0A5B7I9D2</accession>